<feature type="transmembrane region" description="Helical" evidence="1">
    <location>
        <begin position="33"/>
        <end position="51"/>
    </location>
</feature>
<keyword evidence="1" id="KW-1133">Transmembrane helix</keyword>
<dbReference type="RefSeq" id="WP_311340118.1">
    <property type="nucleotide sequence ID" value="NZ_JAVRHS010000002.1"/>
</dbReference>
<reference evidence="2 3" key="1">
    <citation type="submission" date="2023-09" db="EMBL/GenBank/DDBJ databases">
        <authorList>
            <person name="Rey-Velasco X."/>
        </authorList>
    </citation>
    <scope>NUCLEOTIDE SEQUENCE [LARGE SCALE GENOMIC DNA]</scope>
    <source>
        <strain evidence="2 3">F390</strain>
    </source>
</reference>
<proteinExistence type="predicted"/>
<organism evidence="2 3">
    <name type="scientific">Croceicoccus esteveae</name>
    <dbReference type="NCBI Taxonomy" id="3075597"/>
    <lineage>
        <taxon>Bacteria</taxon>
        <taxon>Pseudomonadati</taxon>
        <taxon>Pseudomonadota</taxon>
        <taxon>Alphaproteobacteria</taxon>
        <taxon>Sphingomonadales</taxon>
        <taxon>Erythrobacteraceae</taxon>
        <taxon>Croceicoccus</taxon>
    </lineage>
</organism>
<evidence type="ECO:0000256" key="1">
    <source>
        <dbReference type="SAM" id="Phobius"/>
    </source>
</evidence>
<comment type="caution">
    <text evidence="2">The sequence shown here is derived from an EMBL/GenBank/DDBJ whole genome shotgun (WGS) entry which is preliminary data.</text>
</comment>
<name>A0ABU2ZGP3_9SPHN</name>
<gene>
    <name evidence="2" type="ORF">RM533_05150</name>
</gene>
<accession>A0ABU2ZGP3</accession>
<evidence type="ECO:0000313" key="3">
    <source>
        <dbReference type="Proteomes" id="UP001259803"/>
    </source>
</evidence>
<dbReference type="EMBL" id="JAVRHS010000002">
    <property type="protein sequence ID" value="MDT0575565.1"/>
    <property type="molecule type" value="Genomic_DNA"/>
</dbReference>
<protein>
    <submittedName>
        <fullName evidence="2">Uncharacterized protein</fullName>
    </submittedName>
</protein>
<keyword evidence="1" id="KW-0472">Membrane</keyword>
<sequence length="65" mass="6962">MLNLVLSVLMLAGILLLVGAWLAFRQNDMKRMALMLVLALAIGVNVGIWTLPSDSGTPPAEATLR</sequence>
<keyword evidence="1" id="KW-0812">Transmembrane</keyword>
<dbReference type="Proteomes" id="UP001259803">
    <property type="component" value="Unassembled WGS sequence"/>
</dbReference>
<keyword evidence="3" id="KW-1185">Reference proteome</keyword>
<feature type="transmembrane region" description="Helical" evidence="1">
    <location>
        <begin position="6"/>
        <end position="24"/>
    </location>
</feature>
<evidence type="ECO:0000313" key="2">
    <source>
        <dbReference type="EMBL" id="MDT0575565.1"/>
    </source>
</evidence>